<dbReference type="SUPFAM" id="SSF49764">
    <property type="entry name" value="HSP20-like chaperones"/>
    <property type="match status" value="1"/>
</dbReference>
<keyword evidence="5" id="KW-0539">Nucleus</keyword>
<dbReference type="FunCoup" id="A0A7R8V232">
    <property type="interactions" value="1759"/>
</dbReference>
<reference evidence="8 9" key="1">
    <citation type="submission" date="2020-11" db="EMBL/GenBank/DDBJ databases">
        <authorList>
            <person name="Wallbank WR R."/>
            <person name="Pardo Diaz C."/>
            <person name="Kozak K."/>
            <person name="Martin S."/>
            <person name="Jiggins C."/>
            <person name="Moest M."/>
            <person name="Warren A I."/>
            <person name="Generalovic N T."/>
            <person name="Byers J.R.P. K."/>
            <person name="Montejo-Kovacevich G."/>
            <person name="Yen C E."/>
        </authorList>
    </citation>
    <scope>NUCLEOTIDE SEQUENCE [LARGE SCALE GENOMIC DNA]</scope>
</reference>
<dbReference type="PROSITE" id="PS51203">
    <property type="entry name" value="CS"/>
    <property type="match status" value="1"/>
</dbReference>
<dbReference type="Proteomes" id="UP000594454">
    <property type="component" value="Chromosome 5"/>
</dbReference>
<dbReference type="Gene3D" id="2.60.40.790">
    <property type="match status" value="1"/>
</dbReference>
<keyword evidence="9" id="KW-1185">Reference proteome</keyword>
<dbReference type="PANTHER" id="PTHR21664:SF1">
    <property type="entry name" value="NUDC DOMAIN-CONTAINING PROTEIN 1"/>
    <property type="match status" value="1"/>
</dbReference>
<sequence length="570" mass="64885">MSSVKLVELRQDRRLIDPNFDGYKLSLDTIPTIKHELTTPPLRAKPSEEQYSFLHVELFSLHNHLVQDPWDRLSVYFINAQGSIQKCTYCLETGRPKPPTVVYKLPSTANRQPGDYNISFKFMSEQLCLLCDGCNQIYLLETGDRRKSAEWKVAFKSDISQDHRNFVIRDAKVHNEGEIRKINFVLHRIGHREGEGNFTELLWYTITESQTKVRTLEYKETFCGKGSINYCALEPRSTGIILCSNKSFKAVSVAQEAEKEEGSATNGEETPSADSSNQNFAWSQTDEDITIKFACRPDVTKNDYKITCTKDKLQVKCRENVLLDNSLFSKVDTDLTTWTLENDFLQLTLVKDVSTLHWPFLVSGGPPESTDAEKDCSPPVGPPVSNLEAQMEECDEPTQSTEEEFYIDRIDHNTLKPTHRILLGSRPPLFSTCLRPGFPPAIATRQDVDACLWLLHISPTNPENWTFRHEGTFNALGYVEASKQQKKFIDCSPDLNYAVICESFRHIFIYKSKYDTANMLRNRNGPQVSIGKQQLVTLEDAGEVLGMALEDSIAFILTEKFVLYLQINVD</sequence>
<evidence type="ECO:0000256" key="6">
    <source>
        <dbReference type="SAM" id="MobiDB-lite"/>
    </source>
</evidence>
<feature type="region of interest" description="Disordered" evidence="6">
    <location>
        <begin position="258"/>
        <end position="279"/>
    </location>
</feature>
<keyword evidence="4" id="KW-0963">Cytoplasm</keyword>
<dbReference type="AlphaFoldDB" id="A0A7R8V232"/>
<proteinExistence type="predicted"/>
<evidence type="ECO:0000256" key="3">
    <source>
        <dbReference type="ARBA" id="ARBA00018915"/>
    </source>
</evidence>
<dbReference type="InParanoid" id="A0A7R8V232"/>
<feature type="domain" description="CS" evidence="7">
    <location>
        <begin position="275"/>
        <end position="362"/>
    </location>
</feature>
<dbReference type="PANTHER" id="PTHR21664">
    <property type="entry name" value="CHRONIC MYELOGENOUS LEUKEMIA TUMOR ANTIGEN 66"/>
    <property type="match status" value="1"/>
</dbReference>
<dbReference type="OMA" id="DTRFVHH"/>
<evidence type="ECO:0000256" key="2">
    <source>
        <dbReference type="ARBA" id="ARBA00004496"/>
    </source>
</evidence>
<dbReference type="Pfam" id="PF04969">
    <property type="entry name" value="CS"/>
    <property type="match status" value="1"/>
</dbReference>
<dbReference type="OrthoDB" id="428655at2759"/>
<dbReference type="CDD" id="cd06467">
    <property type="entry name" value="p23_NUDC_like"/>
    <property type="match status" value="1"/>
</dbReference>
<evidence type="ECO:0000256" key="1">
    <source>
        <dbReference type="ARBA" id="ARBA00004123"/>
    </source>
</evidence>
<dbReference type="EMBL" id="LR899013">
    <property type="protein sequence ID" value="CAD7090220.1"/>
    <property type="molecule type" value="Genomic_DNA"/>
</dbReference>
<evidence type="ECO:0000313" key="8">
    <source>
        <dbReference type="EMBL" id="CAD7090220.1"/>
    </source>
</evidence>
<dbReference type="GO" id="GO:0005634">
    <property type="term" value="C:nucleus"/>
    <property type="evidence" value="ECO:0007669"/>
    <property type="project" value="UniProtKB-SubCell"/>
</dbReference>
<dbReference type="InterPro" id="IPR008978">
    <property type="entry name" value="HSP20-like_chaperone"/>
</dbReference>
<evidence type="ECO:0000259" key="7">
    <source>
        <dbReference type="PROSITE" id="PS51203"/>
    </source>
</evidence>
<dbReference type="InterPro" id="IPR037895">
    <property type="entry name" value="NUDCD1"/>
</dbReference>
<feature type="compositionally biased region" description="Polar residues" evidence="6">
    <location>
        <begin position="263"/>
        <end position="279"/>
    </location>
</feature>
<name>A0A7R8V232_HERIL</name>
<dbReference type="InterPro" id="IPR007052">
    <property type="entry name" value="CS_dom"/>
</dbReference>
<comment type="subcellular location">
    <subcellularLocation>
        <location evidence="2">Cytoplasm</location>
    </subcellularLocation>
    <subcellularLocation>
        <location evidence="1">Nucleus</location>
    </subcellularLocation>
</comment>
<gene>
    <name evidence="8" type="ORF">HERILL_LOCUS12715</name>
</gene>
<organism evidence="8 9">
    <name type="scientific">Hermetia illucens</name>
    <name type="common">Black soldier fly</name>
    <dbReference type="NCBI Taxonomy" id="343691"/>
    <lineage>
        <taxon>Eukaryota</taxon>
        <taxon>Metazoa</taxon>
        <taxon>Ecdysozoa</taxon>
        <taxon>Arthropoda</taxon>
        <taxon>Hexapoda</taxon>
        <taxon>Insecta</taxon>
        <taxon>Pterygota</taxon>
        <taxon>Neoptera</taxon>
        <taxon>Endopterygota</taxon>
        <taxon>Diptera</taxon>
        <taxon>Brachycera</taxon>
        <taxon>Stratiomyomorpha</taxon>
        <taxon>Stratiomyidae</taxon>
        <taxon>Hermetiinae</taxon>
        <taxon>Hermetia</taxon>
    </lineage>
</organism>
<evidence type="ECO:0000313" key="9">
    <source>
        <dbReference type="Proteomes" id="UP000594454"/>
    </source>
</evidence>
<protein>
    <recommendedName>
        <fullName evidence="3">NudC domain-containing protein 1</fullName>
    </recommendedName>
</protein>
<evidence type="ECO:0000256" key="5">
    <source>
        <dbReference type="ARBA" id="ARBA00023242"/>
    </source>
</evidence>
<evidence type="ECO:0000256" key="4">
    <source>
        <dbReference type="ARBA" id="ARBA00022490"/>
    </source>
</evidence>
<dbReference type="GO" id="GO:0005737">
    <property type="term" value="C:cytoplasm"/>
    <property type="evidence" value="ECO:0007669"/>
    <property type="project" value="UniProtKB-SubCell"/>
</dbReference>
<accession>A0A7R8V232</accession>